<dbReference type="Gene3D" id="3.40.50.10860">
    <property type="entry name" value="Leucine Dehydrogenase, chain A, domain 1"/>
    <property type="match status" value="1"/>
</dbReference>
<dbReference type="FunFam" id="3.40.50.720:FF:000006">
    <property type="entry name" value="Bifunctional protein FolD"/>
    <property type="match status" value="1"/>
</dbReference>
<dbReference type="HAMAP" id="MF_01576">
    <property type="entry name" value="THF_DHG_CYH"/>
    <property type="match status" value="1"/>
</dbReference>
<comment type="similarity">
    <text evidence="13">Belongs to the tetrahydrofolate dehydrogenase/cyclohydrolase family.</text>
</comment>
<keyword evidence="9 13" id="KW-0368">Histidine biosynthesis</keyword>
<keyword evidence="3 13" id="KW-0554">One-carbon metabolism</keyword>
<proteinExistence type="inferred from homology"/>
<keyword evidence="11 13" id="KW-0511">Multifunctional enzyme</keyword>
<comment type="caution">
    <text evidence="13">Lacks conserved residue(s) required for the propagation of feature annotation.</text>
</comment>
<evidence type="ECO:0000256" key="4">
    <source>
        <dbReference type="ARBA" id="ARBA00022605"/>
    </source>
</evidence>
<gene>
    <name evidence="13 17" type="primary">folD</name>
    <name evidence="17" type="ordered locus">ANT_02380</name>
</gene>
<comment type="subunit">
    <text evidence="2 13">Homodimer.</text>
</comment>
<evidence type="ECO:0000256" key="6">
    <source>
        <dbReference type="ARBA" id="ARBA00022801"/>
    </source>
</evidence>
<evidence type="ECO:0000256" key="3">
    <source>
        <dbReference type="ARBA" id="ARBA00022563"/>
    </source>
</evidence>
<keyword evidence="7 13" id="KW-0521">NADP</keyword>
<keyword evidence="8 13" id="KW-0560">Oxidoreductase</keyword>
<comment type="pathway">
    <text evidence="1 13">One-carbon metabolism; tetrahydrofolate interconversion.</text>
</comment>
<evidence type="ECO:0000256" key="14">
    <source>
        <dbReference type="SAM" id="MobiDB-lite"/>
    </source>
</evidence>
<dbReference type="InterPro" id="IPR036291">
    <property type="entry name" value="NAD(P)-bd_dom_sf"/>
</dbReference>
<dbReference type="eggNOG" id="COG0190">
    <property type="taxonomic scope" value="Bacteria"/>
</dbReference>
<dbReference type="PROSITE" id="PS00767">
    <property type="entry name" value="THF_DHG_CYH_2"/>
    <property type="match status" value="1"/>
</dbReference>
<evidence type="ECO:0000313" key="17">
    <source>
        <dbReference type="EMBL" id="BAJ62272.1"/>
    </source>
</evidence>
<dbReference type="PANTHER" id="PTHR48099">
    <property type="entry name" value="C-1-TETRAHYDROFOLATE SYNTHASE, CYTOPLASMIC-RELATED"/>
    <property type="match status" value="1"/>
</dbReference>
<feature type="binding site" evidence="13">
    <location>
        <begin position="190"/>
        <end position="192"/>
    </location>
    <ligand>
        <name>NADP(+)</name>
        <dbReference type="ChEBI" id="CHEBI:58349"/>
    </ligand>
</feature>
<dbReference type="NCBIfam" id="NF010783">
    <property type="entry name" value="PRK14186.1"/>
    <property type="match status" value="1"/>
</dbReference>
<dbReference type="Proteomes" id="UP000008922">
    <property type="component" value="Chromosome"/>
</dbReference>
<evidence type="ECO:0000256" key="11">
    <source>
        <dbReference type="ARBA" id="ARBA00023268"/>
    </source>
</evidence>
<comment type="catalytic activity">
    <reaction evidence="12 13">
        <text>(6R)-5,10-methenyltetrahydrofolate + H2O = (6R)-10-formyltetrahydrofolate + H(+)</text>
        <dbReference type="Rhea" id="RHEA:23700"/>
        <dbReference type="ChEBI" id="CHEBI:15377"/>
        <dbReference type="ChEBI" id="CHEBI:15378"/>
        <dbReference type="ChEBI" id="CHEBI:57455"/>
        <dbReference type="ChEBI" id="CHEBI:195366"/>
        <dbReference type="EC" id="3.5.4.9"/>
    </reaction>
</comment>
<dbReference type="UniPathway" id="UPA00193"/>
<organism evidence="17 18">
    <name type="scientific">Anaerolinea thermophila (strain DSM 14523 / JCM 11388 / NBRC 100420 / UNI-1)</name>
    <dbReference type="NCBI Taxonomy" id="926569"/>
    <lineage>
        <taxon>Bacteria</taxon>
        <taxon>Bacillati</taxon>
        <taxon>Chloroflexota</taxon>
        <taxon>Anaerolineae</taxon>
        <taxon>Anaerolineales</taxon>
        <taxon>Anaerolineaceae</taxon>
        <taxon>Anaerolinea</taxon>
    </lineage>
</organism>
<feature type="domain" description="Tetrahydrofolate dehydrogenase/cyclohydrolase NAD(P)-binding" evidence="16">
    <location>
        <begin position="164"/>
        <end position="310"/>
    </location>
</feature>
<comment type="function">
    <text evidence="13">Catalyzes the oxidation of 5,10-methylenetetrahydrofolate to 5,10-methenyltetrahydrofolate and then the hydrolysis of 5,10-methenyltetrahydrofolate to 10-formyltetrahydrofolate.</text>
</comment>
<keyword evidence="10 13" id="KW-0486">Methionine biosynthesis</keyword>
<comment type="catalytic activity">
    <reaction evidence="13">
        <text>(6R)-5,10-methylene-5,6,7,8-tetrahydrofolate + NADP(+) = (6R)-5,10-methenyltetrahydrofolate + NADPH</text>
        <dbReference type="Rhea" id="RHEA:22812"/>
        <dbReference type="ChEBI" id="CHEBI:15636"/>
        <dbReference type="ChEBI" id="CHEBI:57455"/>
        <dbReference type="ChEBI" id="CHEBI:57783"/>
        <dbReference type="ChEBI" id="CHEBI:58349"/>
        <dbReference type="EC" id="1.5.1.5"/>
    </reaction>
</comment>
<feature type="compositionally biased region" description="Polar residues" evidence="14">
    <location>
        <begin position="1"/>
        <end position="15"/>
    </location>
</feature>
<dbReference type="STRING" id="926569.ANT_02380"/>
<dbReference type="SUPFAM" id="SSF53223">
    <property type="entry name" value="Aminoacid dehydrogenase-like, N-terminal domain"/>
    <property type="match status" value="1"/>
</dbReference>
<dbReference type="InterPro" id="IPR020867">
    <property type="entry name" value="THF_DH/CycHdrlase_CS"/>
</dbReference>
<dbReference type="GO" id="GO:0000105">
    <property type="term" value="P:L-histidine biosynthetic process"/>
    <property type="evidence" value="ECO:0007669"/>
    <property type="project" value="UniProtKB-KW"/>
</dbReference>
<dbReference type="EC" id="3.5.4.9" evidence="13"/>
<dbReference type="GO" id="GO:0009086">
    <property type="term" value="P:methionine biosynthetic process"/>
    <property type="evidence" value="ECO:0007669"/>
    <property type="project" value="UniProtKB-KW"/>
</dbReference>
<evidence type="ECO:0000259" key="15">
    <source>
        <dbReference type="Pfam" id="PF00763"/>
    </source>
</evidence>
<evidence type="ECO:0000256" key="1">
    <source>
        <dbReference type="ARBA" id="ARBA00004777"/>
    </source>
</evidence>
<dbReference type="InParanoid" id="E8MZT7"/>
<dbReference type="GO" id="GO:0004477">
    <property type="term" value="F:methenyltetrahydrofolate cyclohydrolase activity"/>
    <property type="evidence" value="ECO:0007669"/>
    <property type="project" value="UniProtKB-UniRule"/>
</dbReference>
<protein>
    <recommendedName>
        <fullName evidence="13">Bifunctional protein FolD</fullName>
    </recommendedName>
    <domain>
        <recommendedName>
            <fullName evidence="13">Methylenetetrahydrofolate dehydrogenase</fullName>
            <ecNumber evidence="13">1.5.1.5</ecNumber>
        </recommendedName>
    </domain>
    <domain>
        <recommendedName>
            <fullName evidence="13">Methenyltetrahydrofolate cyclohydrolase</fullName>
            <ecNumber evidence="13">3.5.4.9</ecNumber>
        </recommendedName>
    </domain>
</protein>
<dbReference type="InterPro" id="IPR046346">
    <property type="entry name" value="Aminoacid_DH-like_N_sf"/>
</dbReference>
<dbReference type="NCBIfam" id="NF008058">
    <property type="entry name" value="PRK10792.1"/>
    <property type="match status" value="1"/>
</dbReference>
<evidence type="ECO:0000256" key="2">
    <source>
        <dbReference type="ARBA" id="ARBA00011738"/>
    </source>
</evidence>
<dbReference type="PRINTS" id="PR00085">
    <property type="entry name" value="THFDHDRGNASE"/>
</dbReference>
<dbReference type="HOGENOM" id="CLU_034045_2_1_0"/>
<evidence type="ECO:0000313" key="18">
    <source>
        <dbReference type="Proteomes" id="UP000008922"/>
    </source>
</evidence>
<keyword evidence="6 13" id="KW-0378">Hydrolase</keyword>
<evidence type="ECO:0000256" key="10">
    <source>
        <dbReference type="ARBA" id="ARBA00023167"/>
    </source>
</evidence>
<accession>E8MZT7</accession>
<dbReference type="InterPro" id="IPR000672">
    <property type="entry name" value="THF_DH/CycHdrlase"/>
</dbReference>
<keyword evidence="5 13" id="KW-0658">Purine biosynthesis</keyword>
<dbReference type="AlphaFoldDB" id="E8MZT7"/>
<dbReference type="GO" id="GO:0035999">
    <property type="term" value="P:tetrahydrofolate interconversion"/>
    <property type="evidence" value="ECO:0007669"/>
    <property type="project" value="UniProtKB-UniRule"/>
</dbReference>
<evidence type="ECO:0000256" key="9">
    <source>
        <dbReference type="ARBA" id="ARBA00023102"/>
    </source>
</evidence>
<dbReference type="GO" id="GO:0004488">
    <property type="term" value="F:methylenetetrahydrofolate dehydrogenase (NADP+) activity"/>
    <property type="evidence" value="ECO:0007669"/>
    <property type="project" value="UniProtKB-UniRule"/>
</dbReference>
<dbReference type="GO" id="GO:0006164">
    <property type="term" value="P:purine nucleotide biosynthetic process"/>
    <property type="evidence" value="ECO:0007669"/>
    <property type="project" value="UniProtKB-KW"/>
</dbReference>
<keyword evidence="4 13" id="KW-0028">Amino-acid biosynthesis</keyword>
<dbReference type="CDD" id="cd01080">
    <property type="entry name" value="NAD_bind_m-THF_DH_Cyclohyd"/>
    <property type="match status" value="1"/>
</dbReference>
<feature type="binding site" evidence="13">
    <location>
        <position position="256"/>
    </location>
    <ligand>
        <name>NADP(+)</name>
        <dbReference type="ChEBI" id="CHEBI:58349"/>
    </ligand>
</feature>
<dbReference type="PANTHER" id="PTHR48099:SF5">
    <property type="entry name" value="C-1-TETRAHYDROFOLATE SYNTHASE, CYTOPLASMIC"/>
    <property type="match status" value="1"/>
</dbReference>
<evidence type="ECO:0000256" key="5">
    <source>
        <dbReference type="ARBA" id="ARBA00022755"/>
    </source>
</evidence>
<dbReference type="GO" id="GO:0005829">
    <property type="term" value="C:cytosol"/>
    <property type="evidence" value="ECO:0007669"/>
    <property type="project" value="TreeGrafter"/>
</dbReference>
<dbReference type="NCBIfam" id="NF010785">
    <property type="entry name" value="PRK14188.1"/>
    <property type="match status" value="1"/>
</dbReference>
<evidence type="ECO:0000256" key="7">
    <source>
        <dbReference type="ARBA" id="ARBA00022857"/>
    </source>
</evidence>
<evidence type="ECO:0000256" key="8">
    <source>
        <dbReference type="ARBA" id="ARBA00023002"/>
    </source>
</evidence>
<dbReference type="SUPFAM" id="SSF51735">
    <property type="entry name" value="NAD(P)-binding Rossmann-fold domains"/>
    <property type="match status" value="1"/>
</dbReference>
<dbReference type="PROSITE" id="PS00766">
    <property type="entry name" value="THF_DHG_CYH_1"/>
    <property type="match status" value="1"/>
</dbReference>
<dbReference type="KEGG" id="atm:ANT_02380"/>
<evidence type="ECO:0000259" key="16">
    <source>
        <dbReference type="Pfam" id="PF02882"/>
    </source>
</evidence>
<dbReference type="FunFam" id="3.40.50.10860:FF:000001">
    <property type="entry name" value="Bifunctional protein FolD"/>
    <property type="match status" value="1"/>
</dbReference>
<dbReference type="EMBL" id="AP012029">
    <property type="protein sequence ID" value="BAJ62272.1"/>
    <property type="molecule type" value="Genomic_DNA"/>
</dbReference>
<feature type="region of interest" description="Disordered" evidence="14">
    <location>
        <begin position="1"/>
        <end position="22"/>
    </location>
</feature>
<dbReference type="FunCoup" id="E8MZT7">
    <property type="interactions" value="325"/>
</dbReference>
<evidence type="ECO:0000256" key="12">
    <source>
        <dbReference type="ARBA" id="ARBA00036357"/>
    </source>
</evidence>
<dbReference type="InterPro" id="IPR020630">
    <property type="entry name" value="THF_DH/CycHdrlase_cat_dom"/>
</dbReference>
<dbReference type="Pfam" id="PF02882">
    <property type="entry name" value="THF_DHG_CYH_C"/>
    <property type="match status" value="1"/>
</dbReference>
<dbReference type="Gene3D" id="3.40.50.720">
    <property type="entry name" value="NAD(P)-binding Rossmann-like Domain"/>
    <property type="match status" value="1"/>
</dbReference>
<dbReference type="Pfam" id="PF00763">
    <property type="entry name" value="THF_DHG_CYH"/>
    <property type="match status" value="1"/>
</dbReference>
<dbReference type="InterPro" id="IPR020631">
    <property type="entry name" value="THF_DH/CycHdrlase_NAD-bd_dom"/>
</dbReference>
<keyword evidence="18" id="KW-1185">Reference proteome</keyword>
<reference evidence="17 18" key="1">
    <citation type="submission" date="2010-12" db="EMBL/GenBank/DDBJ databases">
        <title>Whole genome sequence of Anaerolinea thermophila UNI-1.</title>
        <authorList>
            <person name="Narita-Yamada S."/>
            <person name="Kishi E."/>
            <person name="Watanabe Y."/>
            <person name="Takasaki K."/>
            <person name="Ankai A."/>
            <person name="Oguchi A."/>
            <person name="Fukui S."/>
            <person name="Takahashi M."/>
            <person name="Yashiro I."/>
            <person name="Hosoyama A."/>
            <person name="Sekiguchi Y."/>
            <person name="Hanada S."/>
            <person name="Fujita N."/>
        </authorList>
    </citation>
    <scope>NUCLEOTIDE SEQUENCE [LARGE SCALE GENOMIC DNA]</scope>
    <source>
        <strain evidence="18">DSM 14523 / JCM 11388 / NBRC 100420 / UNI-1</strain>
    </source>
</reference>
<sequence>MNRRNGSIMTSNTLSAKKEEHNMPAQILDGAAMAEKIRQQIAQEVAQRLAEGKPAPGLATVLVGDNPASQVYVKSKHKACQQVGIRSMGYELPATASQQEVMDLVKRLNDDPAVNGILVQLPLPSGLDEEKVLGAISIEKDVDGFHPINIGRLAQKGREPLFVPCTPAGCMVLIESVLPDLNGANAVVLGRSNIVGMPVALLLVRANATVTICHSRTRNLKEVCRSADVLVAAVGRAEMVRVDWVKPGAVVIDVGINRVEDATQPRGYRLVGDVAFDEVKDVAGWLTPVPGGVGPMTIAMLLQNTLRAARLSDV</sequence>
<name>E8MZT7_ANATU</name>
<evidence type="ECO:0000256" key="13">
    <source>
        <dbReference type="HAMAP-Rule" id="MF_01576"/>
    </source>
</evidence>
<feature type="domain" description="Tetrahydrofolate dehydrogenase/cyclohydrolase catalytic" evidence="15">
    <location>
        <begin position="28"/>
        <end position="143"/>
    </location>
</feature>
<dbReference type="EC" id="1.5.1.5" evidence="13"/>